<feature type="transmembrane region" description="Helical" evidence="5">
    <location>
        <begin position="6"/>
        <end position="27"/>
    </location>
</feature>
<dbReference type="EMBL" id="JAWDGP010001678">
    <property type="protein sequence ID" value="KAK3789381.1"/>
    <property type="molecule type" value="Genomic_DNA"/>
</dbReference>
<dbReference type="Proteomes" id="UP001283361">
    <property type="component" value="Unassembled WGS sequence"/>
</dbReference>
<organism evidence="6 7">
    <name type="scientific">Elysia crispata</name>
    <name type="common">lettuce slug</name>
    <dbReference type="NCBI Taxonomy" id="231223"/>
    <lineage>
        <taxon>Eukaryota</taxon>
        <taxon>Metazoa</taxon>
        <taxon>Spiralia</taxon>
        <taxon>Lophotrochozoa</taxon>
        <taxon>Mollusca</taxon>
        <taxon>Gastropoda</taxon>
        <taxon>Heterobranchia</taxon>
        <taxon>Euthyneura</taxon>
        <taxon>Panpulmonata</taxon>
        <taxon>Sacoglossa</taxon>
        <taxon>Placobranchoidea</taxon>
        <taxon>Plakobranchidae</taxon>
        <taxon>Elysia</taxon>
    </lineage>
</organism>
<evidence type="ECO:0000313" key="6">
    <source>
        <dbReference type="EMBL" id="KAK3789381.1"/>
    </source>
</evidence>
<name>A0AAE1ALI6_9GAST</name>
<dbReference type="InterPro" id="IPR018499">
    <property type="entry name" value="Tetraspanin/Peripherin"/>
</dbReference>
<dbReference type="PROSITE" id="PS51257">
    <property type="entry name" value="PROKAR_LIPOPROTEIN"/>
    <property type="match status" value="1"/>
</dbReference>
<sequence length="415" mass="46859">MVKLWNGYRAFIGSAMLLFFVLGCIFLDLSLRLMDQIADAIEQRKHGLKMKWNEEIVLSRNITATSVSSGASLNQTLKWPPIPFETAKGGVERYHWPADLNILFIIIGVLVIVFSFMGLFSACIYTPFPIILFTFAMTNFVMIQFILFGIHISTESSHFMDVKHRLQRALHEDYEFGAEASNPFTYAFNSVMLAWNCCGVAGPADFLRFDNKFYSWSYIAAVNARRAAGAGVKLNRRLTFPLACCKREIRREGFQALLACAASGDTKLIYNAGCHPIIFDYLFRVHGDTVVSIFQYVIAFEVLLIIMVTVLSYIPKDYEVEAVRLAVDYAQTIEQQIQITMEQASSDIRAMPEAFEKVNKKAVEPENAVDESETLLNRRHVFVPYAKLSAETSASSNVTASFGMTKSKIHTTEIW</sequence>
<feature type="transmembrane region" description="Helical" evidence="5">
    <location>
        <begin position="293"/>
        <end position="314"/>
    </location>
</feature>
<evidence type="ECO:0000256" key="3">
    <source>
        <dbReference type="ARBA" id="ARBA00022989"/>
    </source>
</evidence>
<dbReference type="InterPro" id="IPR008952">
    <property type="entry name" value="Tetraspanin_EC2_sf"/>
</dbReference>
<keyword evidence="7" id="KW-1185">Reference proteome</keyword>
<evidence type="ECO:0000256" key="4">
    <source>
        <dbReference type="ARBA" id="ARBA00023136"/>
    </source>
</evidence>
<comment type="subcellular location">
    <subcellularLocation>
        <location evidence="1">Membrane</location>
        <topology evidence="1">Multi-pass membrane protein</topology>
    </subcellularLocation>
</comment>
<keyword evidence="4 5" id="KW-0472">Membrane</keyword>
<comment type="caution">
    <text evidence="6">The sequence shown here is derived from an EMBL/GenBank/DDBJ whole genome shotgun (WGS) entry which is preliminary data.</text>
</comment>
<evidence type="ECO:0000256" key="2">
    <source>
        <dbReference type="ARBA" id="ARBA00022692"/>
    </source>
</evidence>
<evidence type="ECO:0000256" key="1">
    <source>
        <dbReference type="ARBA" id="ARBA00004141"/>
    </source>
</evidence>
<accession>A0AAE1ALI6</accession>
<reference evidence="6" key="1">
    <citation type="journal article" date="2023" name="G3 (Bethesda)">
        <title>A reference genome for the long-term kleptoplast-retaining sea slug Elysia crispata morphotype clarki.</title>
        <authorList>
            <person name="Eastman K.E."/>
            <person name="Pendleton A.L."/>
            <person name="Shaikh M.A."/>
            <person name="Suttiyut T."/>
            <person name="Ogas R."/>
            <person name="Tomko P."/>
            <person name="Gavelis G."/>
            <person name="Widhalm J.R."/>
            <person name="Wisecaver J.H."/>
        </authorList>
    </citation>
    <scope>NUCLEOTIDE SEQUENCE</scope>
    <source>
        <strain evidence="6">ECLA1</strain>
    </source>
</reference>
<feature type="transmembrane region" description="Helical" evidence="5">
    <location>
        <begin position="102"/>
        <end position="122"/>
    </location>
</feature>
<keyword evidence="3 5" id="KW-1133">Transmembrane helix</keyword>
<proteinExistence type="predicted"/>
<dbReference type="Pfam" id="PF00335">
    <property type="entry name" value="Tetraspanin"/>
    <property type="match status" value="1"/>
</dbReference>
<dbReference type="AlphaFoldDB" id="A0AAE1ALI6"/>
<feature type="transmembrane region" description="Helical" evidence="5">
    <location>
        <begin position="128"/>
        <end position="150"/>
    </location>
</feature>
<evidence type="ECO:0008006" key="8">
    <source>
        <dbReference type="Google" id="ProtNLM"/>
    </source>
</evidence>
<evidence type="ECO:0000256" key="5">
    <source>
        <dbReference type="SAM" id="Phobius"/>
    </source>
</evidence>
<keyword evidence="2 5" id="KW-0812">Transmembrane</keyword>
<gene>
    <name evidence="6" type="ORF">RRG08_001768</name>
</gene>
<dbReference type="SUPFAM" id="SSF48652">
    <property type="entry name" value="Tetraspanin"/>
    <property type="match status" value="1"/>
</dbReference>
<dbReference type="GO" id="GO:0016020">
    <property type="term" value="C:membrane"/>
    <property type="evidence" value="ECO:0007669"/>
    <property type="project" value="UniProtKB-SubCell"/>
</dbReference>
<evidence type="ECO:0000313" key="7">
    <source>
        <dbReference type="Proteomes" id="UP001283361"/>
    </source>
</evidence>
<protein>
    <recommendedName>
        <fullName evidence="8">Tetraspanin</fullName>
    </recommendedName>
</protein>